<dbReference type="RefSeq" id="WP_171001045.1">
    <property type="nucleotide sequence ID" value="NZ_BJDK01000012.1"/>
</dbReference>
<evidence type="ECO:0000259" key="1">
    <source>
        <dbReference type="Pfam" id="PF14534"/>
    </source>
</evidence>
<proteinExistence type="predicted"/>
<dbReference type="SUPFAM" id="SSF54427">
    <property type="entry name" value="NTF2-like"/>
    <property type="match status" value="1"/>
</dbReference>
<dbReference type="Pfam" id="PF14534">
    <property type="entry name" value="DUF4440"/>
    <property type="match status" value="1"/>
</dbReference>
<gene>
    <name evidence="2" type="ORF">ACFP3T_03710</name>
</gene>
<feature type="domain" description="DUF4440" evidence="1">
    <location>
        <begin position="6"/>
        <end position="97"/>
    </location>
</feature>
<dbReference type="Gene3D" id="3.10.450.50">
    <property type="match status" value="1"/>
</dbReference>
<reference evidence="3" key="1">
    <citation type="journal article" date="2019" name="Int. J. Syst. Evol. Microbiol.">
        <title>The Global Catalogue of Microorganisms (GCM) 10K type strain sequencing project: providing services to taxonomists for standard genome sequencing and annotation.</title>
        <authorList>
            <consortium name="The Broad Institute Genomics Platform"/>
            <consortium name="The Broad Institute Genome Sequencing Center for Infectious Disease"/>
            <person name="Wu L."/>
            <person name="Ma J."/>
        </authorList>
    </citation>
    <scope>NUCLEOTIDE SEQUENCE [LARGE SCALE GENOMIC DNA]</scope>
    <source>
        <strain evidence="3">CCM 8932</strain>
    </source>
</reference>
<dbReference type="InterPro" id="IPR032710">
    <property type="entry name" value="NTF2-like_dom_sf"/>
</dbReference>
<keyword evidence="3" id="KW-1185">Reference proteome</keyword>
<sequence length="120" mass="13516">MENELMTLYQQYNQAMTTADVDQLAQLLAPSFTLTHMTGYVQPRSEWLAQIKNGQMHYFKSEEQQVTIKATADGWQLTGQSLVTASIHGSGRHAWPLNTVMPIKSINGQLQIMQAIVTTY</sequence>
<accession>A0ABW1R5T8</accession>
<evidence type="ECO:0000313" key="2">
    <source>
        <dbReference type="EMBL" id="MFC6163778.1"/>
    </source>
</evidence>
<dbReference type="EMBL" id="JBHSSD010000012">
    <property type="protein sequence ID" value="MFC6163778.1"/>
    <property type="molecule type" value="Genomic_DNA"/>
</dbReference>
<dbReference type="InterPro" id="IPR027843">
    <property type="entry name" value="DUF4440"/>
</dbReference>
<dbReference type="Proteomes" id="UP001596253">
    <property type="component" value="Unassembled WGS sequence"/>
</dbReference>
<evidence type="ECO:0000313" key="3">
    <source>
        <dbReference type="Proteomes" id="UP001596253"/>
    </source>
</evidence>
<comment type="caution">
    <text evidence="2">The sequence shown here is derived from an EMBL/GenBank/DDBJ whole genome shotgun (WGS) entry which is preliminary data.</text>
</comment>
<name>A0ABW1R5T8_9LACO</name>
<protein>
    <submittedName>
        <fullName evidence="2">Nuclear transport factor 2 family protein</fullName>
    </submittedName>
</protein>
<organism evidence="2 3">
    <name type="scientific">Lactiplantibacillus dongliensis</name>
    <dbReference type="NCBI Taxonomy" id="2559919"/>
    <lineage>
        <taxon>Bacteria</taxon>
        <taxon>Bacillati</taxon>
        <taxon>Bacillota</taxon>
        <taxon>Bacilli</taxon>
        <taxon>Lactobacillales</taxon>
        <taxon>Lactobacillaceae</taxon>
        <taxon>Lactiplantibacillus</taxon>
    </lineage>
</organism>